<dbReference type="OrthoDB" id="9872880at2"/>
<dbReference type="Proteomes" id="UP000029273">
    <property type="component" value="Unassembled WGS sequence"/>
</dbReference>
<accession>A0A1A6C318</accession>
<protein>
    <submittedName>
        <fullName evidence="1">Uncharacterized protein</fullName>
    </submittedName>
</protein>
<comment type="caution">
    <text evidence="1">The sequence shown here is derived from an EMBL/GenBank/DDBJ whole genome shotgun (WGS) entry which is preliminary data.</text>
</comment>
<reference evidence="1 2" key="1">
    <citation type="journal article" date="2014" name="Genome Announc.">
        <title>Draft Genome Sequence of the Iron-Oxidizing, Acidophilic, and Halotolerant 'Thiobacillus prosperus' Type Strain DSM 5130.</title>
        <authorList>
            <person name="Ossandon F.J."/>
            <person name="Cardenas J.P."/>
            <person name="Corbett M."/>
            <person name="Quatrini R."/>
            <person name="Holmes D.S."/>
            <person name="Watkin E."/>
        </authorList>
    </citation>
    <scope>NUCLEOTIDE SEQUENCE [LARGE SCALE GENOMIC DNA]</scope>
    <source>
        <strain evidence="1 2">DSM 5130</strain>
    </source>
</reference>
<evidence type="ECO:0000313" key="2">
    <source>
        <dbReference type="Proteomes" id="UP000029273"/>
    </source>
</evidence>
<dbReference type="AlphaFoldDB" id="A0A1A6C318"/>
<keyword evidence="2" id="KW-1185">Reference proteome</keyword>
<gene>
    <name evidence="1" type="ORF">Thpro_022057</name>
</gene>
<evidence type="ECO:0000313" key="1">
    <source>
        <dbReference type="EMBL" id="OBS08940.1"/>
    </source>
</evidence>
<name>A0A1A6C318_9GAMM</name>
<dbReference type="EMBL" id="JQSG02000004">
    <property type="protein sequence ID" value="OBS08940.1"/>
    <property type="molecule type" value="Genomic_DNA"/>
</dbReference>
<dbReference type="RefSeq" id="WP_145930811.1">
    <property type="nucleotide sequence ID" value="NZ_JQSG02000004.1"/>
</dbReference>
<proteinExistence type="predicted"/>
<sequence length="164" mass="18896">MYPFPENTNQASMIWDDIQNERRESEPERLMLMAVITEALDAGLFYTTDVFSYVEKRMGETFAYPNDPELKRVENGIRGMEVYYARRCVERWRADTRNEVAAATLNVRVGQKYRNLKVGSQRFSSGVITARFPKGQVKLLLTKRGSKHRYEATVGAASLMDQRA</sequence>
<organism evidence="1 2">
    <name type="scientific">Acidihalobacter prosperus</name>
    <dbReference type="NCBI Taxonomy" id="160660"/>
    <lineage>
        <taxon>Bacteria</taxon>
        <taxon>Pseudomonadati</taxon>
        <taxon>Pseudomonadota</taxon>
        <taxon>Gammaproteobacteria</taxon>
        <taxon>Chromatiales</taxon>
        <taxon>Ectothiorhodospiraceae</taxon>
        <taxon>Acidihalobacter</taxon>
    </lineage>
</organism>